<evidence type="ECO:0000313" key="2">
    <source>
        <dbReference type="Proteomes" id="UP000620262"/>
    </source>
</evidence>
<comment type="caution">
    <text evidence="1">The sequence shown here is derived from an EMBL/GenBank/DDBJ whole genome shotgun (WGS) entry which is preliminary data.</text>
</comment>
<organism evidence="1 2">
    <name type="scientific">Rhizobium viscosum</name>
    <name type="common">Arthrobacter viscosus</name>
    <dbReference type="NCBI Taxonomy" id="1673"/>
    <lineage>
        <taxon>Bacteria</taxon>
        <taxon>Pseudomonadati</taxon>
        <taxon>Pseudomonadota</taxon>
        <taxon>Alphaproteobacteria</taxon>
        <taxon>Hyphomicrobiales</taxon>
        <taxon>Rhizobiaceae</taxon>
        <taxon>Rhizobium/Agrobacterium group</taxon>
        <taxon>Rhizobium</taxon>
    </lineage>
</organism>
<evidence type="ECO:0000313" key="1">
    <source>
        <dbReference type="EMBL" id="MBE1505451.1"/>
    </source>
</evidence>
<dbReference type="EMBL" id="JADBEC010000001">
    <property type="protein sequence ID" value="MBE1505451.1"/>
    <property type="molecule type" value="Genomic_DNA"/>
</dbReference>
<proteinExistence type="predicted"/>
<accession>A0ABR9IQH1</accession>
<dbReference type="RefSeq" id="WP_192729303.1">
    <property type="nucleotide sequence ID" value="NZ_BAAAVL010000006.1"/>
</dbReference>
<evidence type="ECO:0008006" key="3">
    <source>
        <dbReference type="Google" id="ProtNLM"/>
    </source>
</evidence>
<reference evidence="1 2" key="1">
    <citation type="submission" date="2020-10" db="EMBL/GenBank/DDBJ databases">
        <title>Sequencing the genomes of 1000 actinobacteria strains.</title>
        <authorList>
            <person name="Klenk H.-P."/>
        </authorList>
    </citation>
    <scope>NUCLEOTIDE SEQUENCE [LARGE SCALE GENOMIC DNA]</scope>
    <source>
        <strain evidence="1 2">DSM 7307</strain>
    </source>
</reference>
<gene>
    <name evidence="1" type="ORF">H4W29_002632</name>
</gene>
<sequence>MMGTSAMTDHDKIREWIEARGGHPARMKSGLVGVDFGRQESSVENISWDEFFRVFDASRDTFLHHDTNATRH</sequence>
<name>A0ABR9IQH1_RHIVS</name>
<keyword evidence="2" id="KW-1185">Reference proteome</keyword>
<dbReference type="Proteomes" id="UP000620262">
    <property type="component" value="Unassembled WGS sequence"/>
</dbReference>
<protein>
    <recommendedName>
        <fullName evidence="3">1,4-alpha-glucan branching enzyme</fullName>
    </recommendedName>
</protein>